<dbReference type="KEGG" id="pco:PHACADRAFT_203084"/>
<dbReference type="HOGENOM" id="CLU_1619612_0_0_1"/>
<dbReference type="GeneID" id="18912072"/>
<accession>K5UFJ5</accession>
<name>K5UFJ5_PHACS</name>
<organism evidence="1 2">
    <name type="scientific">Phanerochaete carnosa (strain HHB-10118-sp)</name>
    <name type="common">White-rot fungus</name>
    <name type="synonym">Peniophora carnosa</name>
    <dbReference type="NCBI Taxonomy" id="650164"/>
    <lineage>
        <taxon>Eukaryota</taxon>
        <taxon>Fungi</taxon>
        <taxon>Dikarya</taxon>
        <taxon>Basidiomycota</taxon>
        <taxon>Agaricomycotina</taxon>
        <taxon>Agaricomycetes</taxon>
        <taxon>Polyporales</taxon>
        <taxon>Phanerochaetaceae</taxon>
        <taxon>Phanerochaete</taxon>
    </lineage>
</organism>
<sequence>MTLRAGFYTVSLAVKLLRRELESPTLHWSHDKEKSEIDSEHALPCYLPLFPAFLALELRGVIYKRPEKRIRQRFDLQSLTICDYTYDSRVQLHQRATIDLLCLFLLFKEPKFQHICPRTRQEDDVEWGGLTSGNSVLLRSRGIYYYQPPRLRSLLSACARLRRA</sequence>
<gene>
    <name evidence="1" type="ORF">PHACADRAFT_203084</name>
</gene>
<dbReference type="AlphaFoldDB" id="K5UFJ5"/>
<dbReference type="Proteomes" id="UP000008370">
    <property type="component" value="Unassembled WGS sequence"/>
</dbReference>
<evidence type="ECO:0000313" key="2">
    <source>
        <dbReference type="Proteomes" id="UP000008370"/>
    </source>
</evidence>
<proteinExistence type="predicted"/>
<evidence type="ECO:0000313" key="1">
    <source>
        <dbReference type="EMBL" id="EKM48221.1"/>
    </source>
</evidence>
<dbReference type="InParanoid" id="K5UFJ5"/>
<reference evidence="1 2" key="1">
    <citation type="journal article" date="2012" name="BMC Genomics">
        <title>Comparative genomics of the white-rot fungi, Phanerochaete carnosa and P. chrysosporium, to elucidate the genetic basis of the distinct wood types they colonize.</title>
        <authorList>
            <person name="Suzuki H."/>
            <person name="MacDonald J."/>
            <person name="Syed K."/>
            <person name="Salamov A."/>
            <person name="Hori C."/>
            <person name="Aerts A."/>
            <person name="Henrissat B."/>
            <person name="Wiebenga A."/>
            <person name="vanKuyk P.A."/>
            <person name="Barry K."/>
            <person name="Lindquist E."/>
            <person name="LaButti K."/>
            <person name="Lapidus A."/>
            <person name="Lucas S."/>
            <person name="Coutinho P."/>
            <person name="Gong Y."/>
            <person name="Samejima M."/>
            <person name="Mahadevan R."/>
            <person name="Abou-Zaid M."/>
            <person name="de Vries R.P."/>
            <person name="Igarashi K."/>
            <person name="Yadav J.S."/>
            <person name="Grigoriev I.V."/>
            <person name="Master E.R."/>
        </authorList>
    </citation>
    <scope>NUCLEOTIDE SEQUENCE [LARGE SCALE GENOMIC DNA]</scope>
    <source>
        <strain evidence="1 2">HHB-10118-sp</strain>
    </source>
</reference>
<dbReference type="EMBL" id="JH931286">
    <property type="protein sequence ID" value="EKM48221.1"/>
    <property type="molecule type" value="Genomic_DNA"/>
</dbReference>
<keyword evidence="2" id="KW-1185">Reference proteome</keyword>
<dbReference type="RefSeq" id="XP_007403226.1">
    <property type="nucleotide sequence ID" value="XM_007403164.1"/>
</dbReference>
<protein>
    <submittedName>
        <fullName evidence="1">Uncharacterized protein</fullName>
    </submittedName>
</protein>